<evidence type="ECO:0000313" key="3">
    <source>
        <dbReference type="EMBL" id="GFE54526.1"/>
    </source>
</evidence>
<evidence type="ECO:0000256" key="2">
    <source>
        <dbReference type="SAM" id="Phobius"/>
    </source>
</evidence>
<name>A0A9W5TBC1_BABOV</name>
<gene>
    <name evidence="3" type="ORF">BaOVIS_019300</name>
</gene>
<dbReference type="OrthoDB" id="365421at2759"/>
<dbReference type="EMBL" id="BLIY01000016">
    <property type="protein sequence ID" value="GFE54526.1"/>
    <property type="molecule type" value="Genomic_DNA"/>
</dbReference>
<proteinExistence type="predicted"/>
<protein>
    <recommendedName>
        <fullName evidence="5">Transmembrane protein</fullName>
    </recommendedName>
</protein>
<feature type="region of interest" description="Disordered" evidence="1">
    <location>
        <begin position="1"/>
        <end position="40"/>
    </location>
</feature>
<evidence type="ECO:0008006" key="5">
    <source>
        <dbReference type="Google" id="ProtNLM"/>
    </source>
</evidence>
<evidence type="ECO:0000313" key="4">
    <source>
        <dbReference type="Proteomes" id="UP001057455"/>
    </source>
</evidence>
<feature type="compositionally biased region" description="Polar residues" evidence="1">
    <location>
        <begin position="16"/>
        <end position="26"/>
    </location>
</feature>
<keyword evidence="2" id="KW-0472">Membrane</keyword>
<keyword evidence="4" id="KW-1185">Reference proteome</keyword>
<feature type="region of interest" description="Disordered" evidence="1">
    <location>
        <begin position="172"/>
        <end position="196"/>
    </location>
</feature>
<sequence length="239" mass="26347">MAASDAAHQRRKRVLGNSTKRLNSLSKPEYDDDESEPPTSFVEEVLRSQRGKKAPTTRKVPQTTELALNPAATRRIAIFNLLSYVVSFIMGCYVCYALHTERVAPYCPLFFRGLFSLMDGFHMGRLVNQAMAAWSGAPVAVHQATVKALTYGSVMISLYPMFISMVKPSNAKKPAEGEESEDAKDNEDDQNANTTSSIDDDQLVRIVSFIIRSGAACLVFGLLGYDGLYNVPVVLSLIR</sequence>
<keyword evidence="2" id="KW-0812">Transmembrane</keyword>
<accession>A0A9W5TBC1</accession>
<feature type="transmembrane region" description="Helical" evidence="2">
    <location>
        <begin position="148"/>
        <end position="166"/>
    </location>
</feature>
<feature type="transmembrane region" description="Helical" evidence="2">
    <location>
        <begin position="203"/>
        <end position="225"/>
    </location>
</feature>
<feature type="compositionally biased region" description="Acidic residues" evidence="1">
    <location>
        <begin position="177"/>
        <end position="190"/>
    </location>
</feature>
<comment type="caution">
    <text evidence="3">The sequence shown here is derived from an EMBL/GenBank/DDBJ whole genome shotgun (WGS) entry which is preliminary data.</text>
</comment>
<organism evidence="3 4">
    <name type="scientific">Babesia ovis</name>
    <dbReference type="NCBI Taxonomy" id="5869"/>
    <lineage>
        <taxon>Eukaryota</taxon>
        <taxon>Sar</taxon>
        <taxon>Alveolata</taxon>
        <taxon>Apicomplexa</taxon>
        <taxon>Aconoidasida</taxon>
        <taxon>Piroplasmida</taxon>
        <taxon>Babesiidae</taxon>
        <taxon>Babesia</taxon>
    </lineage>
</organism>
<evidence type="ECO:0000256" key="1">
    <source>
        <dbReference type="SAM" id="MobiDB-lite"/>
    </source>
</evidence>
<dbReference type="AlphaFoldDB" id="A0A9W5TBC1"/>
<dbReference type="Proteomes" id="UP001057455">
    <property type="component" value="Unassembled WGS sequence"/>
</dbReference>
<feature type="transmembrane region" description="Helical" evidence="2">
    <location>
        <begin position="76"/>
        <end position="97"/>
    </location>
</feature>
<keyword evidence="2" id="KW-1133">Transmembrane helix</keyword>
<reference evidence="3" key="1">
    <citation type="submission" date="2019-12" db="EMBL/GenBank/DDBJ databases">
        <title>Genome sequence of Babesia ovis.</title>
        <authorList>
            <person name="Yamagishi J."/>
            <person name="Sevinc F."/>
            <person name="Xuan X."/>
        </authorList>
    </citation>
    <scope>NUCLEOTIDE SEQUENCE</scope>
    <source>
        <strain evidence="3">Selcuk</strain>
    </source>
</reference>